<reference evidence="2 3" key="1">
    <citation type="submission" date="2020-08" db="EMBL/GenBank/DDBJ databases">
        <authorList>
            <person name="Mo P."/>
        </authorList>
    </citation>
    <scope>NUCLEOTIDE SEQUENCE [LARGE SCALE GENOMIC DNA]</scope>
    <source>
        <strain evidence="2 3">CGMCC 4.1532</strain>
    </source>
</reference>
<evidence type="ECO:0000313" key="3">
    <source>
        <dbReference type="Proteomes" id="UP000515728"/>
    </source>
</evidence>
<dbReference type="Proteomes" id="UP000515728">
    <property type="component" value="Chromosome"/>
</dbReference>
<evidence type="ECO:0000256" key="1">
    <source>
        <dbReference type="ARBA" id="ARBA00022801"/>
    </source>
</evidence>
<protein>
    <submittedName>
        <fullName evidence="2">HAD family hydrolase</fullName>
    </submittedName>
</protein>
<keyword evidence="1 2" id="KW-0378">Hydrolase</keyword>
<dbReference type="PANTHER" id="PTHR43316">
    <property type="entry name" value="HYDROLASE, HALOACID DELAHOGENASE-RELATED"/>
    <property type="match status" value="1"/>
</dbReference>
<dbReference type="NCBIfam" id="TIGR01509">
    <property type="entry name" value="HAD-SF-IA-v3"/>
    <property type="match status" value="1"/>
</dbReference>
<organism evidence="2 3">
    <name type="scientific">Pseudonocardia petroleophila</name>
    <dbReference type="NCBI Taxonomy" id="37331"/>
    <lineage>
        <taxon>Bacteria</taxon>
        <taxon>Bacillati</taxon>
        <taxon>Actinomycetota</taxon>
        <taxon>Actinomycetes</taxon>
        <taxon>Pseudonocardiales</taxon>
        <taxon>Pseudonocardiaceae</taxon>
        <taxon>Pseudonocardia</taxon>
    </lineage>
</organism>
<dbReference type="EMBL" id="CP060131">
    <property type="protein sequence ID" value="QNG54617.1"/>
    <property type="molecule type" value="Genomic_DNA"/>
</dbReference>
<dbReference type="Pfam" id="PF00702">
    <property type="entry name" value="Hydrolase"/>
    <property type="match status" value="1"/>
</dbReference>
<dbReference type="SFLD" id="SFLDS00003">
    <property type="entry name" value="Haloacid_Dehalogenase"/>
    <property type="match status" value="1"/>
</dbReference>
<dbReference type="InterPro" id="IPR006439">
    <property type="entry name" value="HAD-SF_hydro_IA"/>
</dbReference>
<dbReference type="KEGG" id="ppel:H6H00_12440"/>
<dbReference type="InterPro" id="IPR036412">
    <property type="entry name" value="HAD-like_sf"/>
</dbReference>
<dbReference type="GO" id="GO:0016787">
    <property type="term" value="F:hydrolase activity"/>
    <property type="evidence" value="ECO:0007669"/>
    <property type="project" value="UniProtKB-KW"/>
</dbReference>
<dbReference type="NCBIfam" id="TIGR01549">
    <property type="entry name" value="HAD-SF-IA-v1"/>
    <property type="match status" value="1"/>
</dbReference>
<sequence>MTVEAVIFDWGGTLTPWISLDPHDAWRAYACTRHSDDDERAAELAAALLAADDARWAGVRDSHRAFTTADVIADAEAGHDPAALDAYRDVWVQATHTDPEAAPMLAELSERGLLLGVLSSTAWPGDWHEEWLRRDGVLDYFDACVWSSDLAFTKPHPTAFRAAMDGLGVAHPERCVYVGDRPYDDISGAKGIGMRAVLVPHSDIPLVQQVPVDVHPDGVIQSLADLPDLLADW</sequence>
<dbReference type="InterPro" id="IPR051540">
    <property type="entry name" value="S-2-haloacid_dehalogenase"/>
</dbReference>
<dbReference type="Gene3D" id="3.40.50.1000">
    <property type="entry name" value="HAD superfamily/HAD-like"/>
    <property type="match status" value="1"/>
</dbReference>
<dbReference type="InterPro" id="IPR023214">
    <property type="entry name" value="HAD_sf"/>
</dbReference>
<evidence type="ECO:0000313" key="2">
    <source>
        <dbReference type="EMBL" id="QNG54617.1"/>
    </source>
</evidence>
<dbReference type="PRINTS" id="PR00413">
    <property type="entry name" value="HADHALOGNASE"/>
</dbReference>
<dbReference type="SFLD" id="SFLDG01129">
    <property type="entry name" value="C1.5:_HAD__Beta-PGM__Phosphata"/>
    <property type="match status" value="1"/>
</dbReference>
<gene>
    <name evidence="2" type="ORF">H6H00_12440</name>
</gene>
<dbReference type="AlphaFoldDB" id="A0A7G7MPA6"/>
<dbReference type="RefSeq" id="WP_185721421.1">
    <property type="nucleotide sequence ID" value="NZ_BAAAWI010000001.1"/>
</dbReference>
<proteinExistence type="predicted"/>
<name>A0A7G7MPA6_9PSEU</name>
<accession>A0A7G7MPA6</accession>
<keyword evidence="3" id="KW-1185">Reference proteome</keyword>
<dbReference type="SUPFAM" id="SSF56784">
    <property type="entry name" value="HAD-like"/>
    <property type="match status" value="1"/>
</dbReference>